<dbReference type="OrthoDB" id="10519638at2759"/>
<keyword evidence="2" id="KW-1185">Reference proteome</keyword>
<dbReference type="Proteomes" id="UP001151529">
    <property type="component" value="Chromosome 16"/>
</dbReference>
<name>A0A9Q0VKE9_SALVM</name>
<evidence type="ECO:0000313" key="1">
    <source>
        <dbReference type="EMBL" id="KAJ6750227.1"/>
    </source>
</evidence>
<dbReference type="EMBL" id="JAPFFL010000001">
    <property type="protein sequence ID" value="KAJ6750227.1"/>
    <property type="molecule type" value="Genomic_DNA"/>
</dbReference>
<gene>
    <name evidence="1" type="ORF">OIU85_000826</name>
</gene>
<evidence type="ECO:0000313" key="2">
    <source>
        <dbReference type="Proteomes" id="UP001151529"/>
    </source>
</evidence>
<comment type="caution">
    <text evidence="1">The sequence shown here is derived from an EMBL/GenBank/DDBJ whole genome shotgun (WGS) entry which is preliminary data.</text>
</comment>
<sequence>MENPNEATHGSKLAAVVNATECLVAGASSSKAIINNFVKNLTLSSIKKKEAELPCSLGCLQRTTVVGTKRIFTSGRFSFCCHWDWDWDFKVSSRCQSWYEPPQKVSDLSCELGPM</sequence>
<reference evidence="1" key="1">
    <citation type="submission" date="2022-11" db="EMBL/GenBank/DDBJ databases">
        <authorList>
            <person name="Hyden B.L."/>
            <person name="Feng K."/>
            <person name="Yates T."/>
            <person name="Jawdy S."/>
            <person name="Smart L.B."/>
            <person name="Muchero W."/>
        </authorList>
    </citation>
    <scope>NUCLEOTIDE SEQUENCE</scope>
    <source>
        <tissue evidence="1">Shoot tip</tissue>
    </source>
</reference>
<organism evidence="1 2">
    <name type="scientific">Salix viminalis</name>
    <name type="common">Common osier</name>
    <name type="synonym">Basket willow</name>
    <dbReference type="NCBI Taxonomy" id="40686"/>
    <lineage>
        <taxon>Eukaryota</taxon>
        <taxon>Viridiplantae</taxon>
        <taxon>Streptophyta</taxon>
        <taxon>Embryophyta</taxon>
        <taxon>Tracheophyta</taxon>
        <taxon>Spermatophyta</taxon>
        <taxon>Magnoliopsida</taxon>
        <taxon>eudicotyledons</taxon>
        <taxon>Gunneridae</taxon>
        <taxon>Pentapetalae</taxon>
        <taxon>rosids</taxon>
        <taxon>fabids</taxon>
        <taxon>Malpighiales</taxon>
        <taxon>Salicaceae</taxon>
        <taxon>Saliceae</taxon>
        <taxon>Salix</taxon>
    </lineage>
</organism>
<dbReference type="AlphaFoldDB" id="A0A9Q0VKE9"/>
<reference evidence="1" key="2">
    <citation type="journal article" date="2023" name="Int. J. Mol. Sci.">
        <title>De Novo Assembly and Annotation of 11 Diverse Shrub Willow (Salix) Genomes Reveals Novel Gene Organization in Sex-Linked Regions.</title>
        <authorList>
            <person name="Hyden B."/>
            <person name="Feng K."/>
            <person name="Yates T.B."/>
            <person name="Jawdy S."/>
            <person name="Cereghino C."/>
            <person name="Smart L.B."/>
            <person name="Muchero W."/>
        </authorList>
    </citation>
    <scope>NUCLEOTIDE SEQUENCE [LARGE SCALE GENOMIC DNA]</scope>
    <source>
        <tissue evidence="1">Shoot tip</tissue>
    </source>
</reference>
<protein>
    <submittedName>
        <fullName evidence="1">Uncharacterized protein</fullName>
    </submittedName>
</protein>
<accession>A0A9Q0VKE9</accession>
<proteinExistence type="predicted"/>